<feature type="non-terminal residue" evidence="2">
    <location>
        <position position="64"/>
    </location>
</feature>
<evidence type="ECO:0000313" key="3">
    <source>
        <dbReference type="Proteomes" id="UP001529510"/>
    </source>
</evidence>
<dbReference type="Proteomes" id="UP001529510">
    <property type="component" value="Unassembled WGS sequence"/>
</dbReference>
<dbReference type="Pfam" id="PF01030">
    <property type="entry name" value="Recep_L_domain"/>
    <property type="match status" value="1"/>
</dbReference>
<accession>A0ABD0QVY6</accession>
<reference evidence="2 3" key="1">
    <citation type="submission" date="2024-05" db="EMBL/GenBank/DDBJ databases">
        <title>Genome sequencing and assembly of Indian major carp, Cirrhinus mrigala (Hamilton, 1822).</title>
        <authorList>
            <person name="Mohindra V."/>
            <person name="Chowdhury L.M."/>
            <person name="Lal K."/>
            <person name="Jena J.K."/>
        </authorList>
    </citation>
    <scope>NUCLEOTIDE SEQUENCE [LARGE SCALE GENOMIC DNA]</scope>
    <source>
        <strain evidence="2">CM1030</strain>
        <tissue evidence="2">Blood</tissue>
    </source>
</reference>
<comment type="caution">
    <text evidence="2">The sequence shown here is derived from an EMBL/GenBank/DDBJ whole genome shotgun (WGS) entry which is preliminary data.</text>
</comment>
<dbReference type="InterPro" id="IPR000494">
    <property type="entry name" value="Rcpt_L-dom"/>
</dbReference>
<organism evidence="2 3">
    <name type="scientific">Cirrhinus mrigala</name>
    <name type="common">Mrigala</name>
    <dbReference type="NCBI Taxonomy" id="683832"/>
    <lineage>
        <taxon>Eukaryota</taxon>
        <taxon>Metazoa</taxon>
        <taxon>Chordata</taxon>
        <taxon>Craniata</taxon>
        <taxon>Vertebrata</taxon>
        <taxon>Euteleostomi</taxon>
        <taxon>Actinopterygii</taxon>
        <taxon>Neopterygii</taxon>
        <taxon>Teleostei</taxon>
        <taxon>Ostariophysi</taxon>
        <taxon>Cypriniformes</taxon>
        <taxon>Cyprinidae</taxon>
        <taxon>Labeoninae</taxon>
        <taxon>Labeonini</taxon>
        <taxon>Cirrhinus</taxon>
    </lineage>
</organism>
<proteinExistence type="predicted"/>
<evidence type="ECO:0000259" key="1">
    <source>
        <dbReference type="Pfam" id="PF01030"/>
    </source>
</evidence>
<dbReference type="AlphaFoldDB" id="A0ABD0QVY6"/>
<evidence type="ECO:0000313" key="2">
    <source>
        <dbReference type="EMBL" id="KAL0190399.1"/>
    </source>
</evidence>
<dbReference type="EMBL" id="JAMKFB020000006">
    <property type="protein sequence ID" value="KAL0190399.1"/>
    <property type="molecule type" value="Genomic_DNA"/>
</dbReference>
<sequence>GYSLLVMKIPTLKSLGLRSLKRIGDGGIYITGNKQLCYHHTVNWTRLAARNPSTSKTTTHKSYA</sequence>
<gene>
    <name evidence="2" type="ORF">M9458_013097</name>
</gene>
<name>A0ABD0QVY6_CIRMR</name>
<protein>
    <recommendedName>
        <fullName evidence="1">Receptor L-domain domain-containing protein</fullName>
    </recommendedName>
</protein>
<keyword evidence="3" id="KW-1185">Reference proteome</keyword>
<dbReference type="Gene3D" id="3.80.20.20">
    <property type="entry name" value="Receptor L-domain"/>
    <property type="match status" value="1"/>
</dbReference>
<dbReference type="InterPro" id="IPR036941">
    <property type="entry name" value="Rcpt_L-dom_sf"/>
</dbReference>
<dbReference type="SUPFAM" id="SSF52058">
    <property type="entry name" value="L domain-like"/>
    <property type="match status" value="1"/>
</dbReference>
<feature type="domain" description="Receptor L-domain" evidence="1">
    <location>
        <begin position="2"/>
        <end position="46"/>
    </location>
</feature>
<feature type="non-terminal residue" evidence="2">
    <location>
        <position position="1"/>
    </location>
</feature>